<name>A0ABM7EZR6_9ACTN</name>
<dbReference type="Proteomes" id="UP001321542">
    <property type="component" value="Chromosome"/>
</dbReference>
<gene>
    <name evidence="2" type="ORF">SGFS_001980</name>
</gene>
<evidence type="ECO:0000259" key="1">
    <source>
        <dbReference type="Pfam" id="PF01548"/>
    </source>
</evidence>
<sequence length="102" mass="11227">MFMIWAGVDIGKEHHHRVALDAQGERRLSRRVGNDEPALLELIRDVLALADPGEVLWAVDTNHGGAALFIGLLLDQGQSTVYLTGLTVHRAAAGYRGQSKWR</sequence>
<keyword evidence="3" id="KW-1185">Reference proteome</keyword>
<proteinExistence type="predicted"/>
<organism evidence="2 3">
    <name type="scientific">Streptomyces graminofaciens</name>
    <dbReference type="NCBI Taxonomy" id="68212"/>
    <lineage>
        <taxon>Bacteria</taxon>
        <taxon>Bacillati</taxon>
        <taxon>Actinomycetota</taxon>
        <taxon>Actinomycetes</taxon>
        <taxon>Kitasatosporales</taxon>
        <taxon>Streptomycetaceae</taxon>
        <taxon>Streptomyces</taxon>
    </lineage>
</organism>
<dbReference type="Pfam" id="PF01548">
    <property type="entry name" value="DEDD_Tnp_IS110"/>
    <property type="match status" value="1"/>
</dbReference>
<accession>A0ABM7EZR6</accession>
<protein>
    <submittedName>
        <fullName evidence="2">Transposase</fullName>
    </submittedName>
</protein>
<evidence type="ECO:0000313" key="2">
    <source>
        <dbReference type="EMBL" id="BBC28907.1"/>
    </source>
</evidence>
<feature type="domain" description="Transposase IS110-like N-terminal" evidence="1">
    <location>
        <begin position="6"/>
        <end position="100"/>
    </location>
</feature>
<dbReference type="EMBL" id="AP018448">
    <property type="protein sequence ID" value="BBC28907.1"/>
    <property type="molecule type" value="Genomic_DNA"/>
</dbReference>
<reference evidence="2 3" key="2">
    <citation type="journal article" date="2023" name="ChemBioChem">
        <title>Acyltransferase Domain Exchange between Two Independent Type I Polyketide Synthases in the Same Producer Strain of Macrolide Antibiotics.</title>
        <authorList>
            <person name="Kudo F."/>
            <person name="Kishikawa K."/>
            <person name="Tsuboi K."/>
            <person name="Kido T."/>
            <person name="Usui T."/>
            <person name="Hashimoto J."/>
            <person name="Shin-Ya K."/>
            <person name="Miyanaga A."/>
            <person name="Eguchi T."/>
        </authorList>
    </citation>
    <scope>NUCLEOTIDE SEQUENCE [LARGE SCALE GENOMIC DNA]</scope>
    <source>
        <strain evidence="2 3">A-8890</strain>
    </source>
</reference>
<evidence type="ECO:0000313" key="3">
    <source>
        <dbReference type="Proteomes" id="UP001321542"/>
    </source>
</evidence>
<dbReference type="InterPro" id="IPR002525">
    <property type="entry name" value="Transp_IS110-like_N"/>
</dbReference>
<reference evidence="2 3" key="1">
    <citation type="journal article" date="2010" name="ChemBioChem">
        <title>Cloning and characterization of the biosynthetic gene cluster of 16-membered macrolide antibiotic FD-891: involvement of a dual functional cytochrome P450 monooxygenase catalyzing epoxidation and hydroxylation.</title>
        <authorList>
            <person name="Kudo F."/>
            <person name="Motegi A."/>
            <person name="Mizoue K."/>
            <person name="Eguchi T."/>
        </authorList>
    </citation>
    <scope>NUCLEOTIDE SEQUENCE [LARGE SCALE GENOMIC DNA]</scope>
    <source>
        <strain evidence="2 3">A-8890</strain>
    </source>
</reference>